<dbReference type="KEGG" id="pacr:FXN63_20740"/>
<organism evidence="7 8">
    <name type="scientific">Pigmentiphaga aceris</name>
    <dbReference type="NCBI Taxonomy" id="1940612"/>
    <lineage>
        <taxon>Bacteria</taxon>
        <taxon>Pseudomonadati</taxon>
        <taxon>Pseudomonadota</taxon>
        <taxon>Betaproteobacteria</taxon>
        <taxon>Burkholderiales</taxon>
        <taxon>Alcaligenaceae</taxon>
        <taxon>Pigmentiphaga</taxon>
    </lineage>
</organism>
<dbReference type="InterPro" id="IPR006696">
    <property type="entry name" value="DUF423"/>
</dbReference>
<evidence type="ECO:0000256" key="6">
    <source>
        <dbReference type="SAM" id="Phobius"/>
    </source>
</evidence>
<dbReference type="AlphaFoldDB" id="A0A5C0B2P9"/>
<feature type="transmembrane region" description="Helical" evidence="6">
    <location>
        <begin position="73"/>
        <end position="91"/>
    </location>
</feature>
<keyword evidence="4 6" id="KW-1133">Transmembrane helix</keyword>
<comment type="similarity">
    <text evidence="2">Belongs to the UPF0382 family.</text>
</comment>
<evidence type="ECO:0000313" key="7">
    <source>
        <dbReference type="EMBL" id="QEI07993.1"/>
    </source>
</evidence>
<evidence type="ECO:0000256" key="5">
    <source>
        <dbReference type="ARBA" id="ARBA00023136"/>
    </source>
</evidence>
<dbReference type="Proteomes" id="UP000325161">
    <property type="component" value="Chromosome"/>
</dbReference>
<dbReference type="PANTHER" id="PTHR43461:SF1">
    <property type="entry name" value="TRANSMEMBRANE PROTEIN 256"/>
    <property type="match status" value="1"/>
</dbReference>
<sequence length="123" mass="12946">MTDRKLVFAGAINMFIAVGAGAFGSHGLKQMLTPEMLTIWHTGVTYQMAHALGLLLIGLLLRNGYAPMLKIAGWLMLAGIVLFSGSLYVLAFTGVKVLGAVTPIGGLGFLAAWAMLAIAALKR</sequence>
<keyword evidence="5 6" id="KW-0472">Membrane</keyword>
<keyword evidence="8" id="KW-1185">Reference proteome</keyword>
<gene>
    <name evidence="7" type="ORF">FXN63_20740</name>
</gene>
<feature type="transmembrane region" description="Helical" evidence="6">
    <location>
        <begin position="44"/>
        <end position="61"/>
    </location>
</feature>
<accession>A0A5C0B2P9</accession>
<comment type="subcellular location">
    <subcellularLocation>
        <location evidence="1">Membrane</location>
        <topology evidence="1">Multi-pass membrane protein</topology>
    </subcellularLocation>
</comment>
<feature type="transmembrane region" description="Helical" evidence="6">
    <location>
        <begin position="7"/>
        <end position="24"/>
    </location>
</feature>
<dbReference type="PANTHER" id="PTHR43461">
    <property type="entry name" value="TRANSMEMBRANE PROTEIN 256"/>
    <property type="match status" value="1"/>
</dbReference>
<dbReference type="GO" id="GO:0005886">
    <property type="term" value="C:plasma membrane"/>
    <property type="evidence" value="ECO:0007669"/>
    <property type="project" value="TreeGrafter"/>
</dbReference>
<feature type="transmembrane region" description="Helical" evidence="6">
    <location>
        <begin position="97"/>
        <end position="121"/>
    </location>
</feature>
<reference evidence="7 8" key="1">
    <citation type="submission" date="2019-08" db="EMBL/GenBank/DDBJ databases">
        <title>Amphibian skin-associated Pigmentiphaga: genome sequence and occurrence across geography and hosts.</title>
        <authorList>
            <person name="Bletz M.C."/>
            <person name="Bunk B."/>
            <person name="Sproeer C."/>
            <person name="Biwer P."/>
            <person name="Reiter S."/>
            <person name="Rabemananjara F.C.E."/>
            <person name="Schulz S."/>
            <person name="Overmann J."/>
            <person name="Vences M."/>
        </authorList>
    </citation>
    <scope>NUCLEOTIDE SEQUENCE [LARGE SCALE GENOMIC DNA]</scope>
    <source>
        <strain evidence="7 8">Mada1488</strain>
    </source>
</reference>
<dbReference type="Pfam" id="PF04241">
    <property type="entry name" value="DUF423"/>
    <property type="match status" value="1"/>
</dbReference>
<dbReference type="RefSeq" id="WP_148817082.1">
    <property type="nucleotide sequence ID" value="NZ_CP043046.1"/>
</dbReference>
<evidence type="ECO:0000256" key="3">
    <source>
        <dbReference type="ARBA" id="ARBA00022692"/>
    </source>
</evidence>
<protein>
    <submittedName>
        <fullName evidence="7">DUF423 domain-containing protein</fullName>
    </submittedName>
</protein>
<dbReference type="OrthoDB" id="9802121at2"/>
<evidence type="ECO:0000256" key="4">
    <source>
        <dbReference type="ARBA" id="ARBA00022989"/>
    </source>
</evidence>
<dbReference type="EMBL" id="CP043046">
    <property type="protein sequence ID" value="QEI07993.1"/>
    <property type="molecule type" value="Genomic_DNA"/>
</dbReference>
<evidence type="ECO:0000256" key="1">
    <source>
        <dbReference type="ARBA" id="ARBA00004141"/>
    </source>
</evidence>
<name>A0A5C0B2P9_9BURK</name>
<evidence type="ECO:0000256" key="2">
    <source>
        <dbReference type="ARBA" id="ARBA00009694"/>
    </source>
</evidence>
<proteinExistence type="inferred from homology"/>
<keyword evidence="3 6" id="KW-0812">Transmembrane</keyword>
<evidence type="ECO:0000313" key="8">
    <source>
        <dbReference type="Proteomes" id="UP000325161"/>
    </source>
</evidence>